<evidence type="ECO:0000256" key="2">
    <source>
        <dbReference type="SAM" id="SignalP"/>
    </source>
</evidence>
<evidence type="ECO:0000256" key="1">
    <source>
        <dbReference type="SAM" id="MobiDB-lite"/>
    </source>
</evidence>
<feature type="chain" id="PRO_5027564122" evidence="2">
    <location>
        <begin position="26"/>
        <end position="275"/>
    </location>
</feature>
<dbReference type="InterPro" id="IPR006486">
    <property type="entry name" value="PYST_A"/>
</dbReference>
<reference evidence="3 4" key="1">
    <citation type="submission" date="2020-08" db="EMBL/GenBank/DDBJ databases">
        <authorList>
            <person name="Ramaprasad A."/>
        </authorList>
    </citation>
    <scope>NUCLEOTIDE SEQUENCE [LARGE SCALE GENOMIC DNA]</scope>
</reference>
<accession>A0A6V7SNF4</accession>
<dbReference type="SUPFAM" id="SSF55961">
    <property type="entry name" value="Bet v1-like"/>
    <property type="match status" value="1"/>
</dbReference>
<keyword evidence="2" id="KW-0732">Signal</keyword>
<name>A0A6V7SNF4_PLAVN</name>
<dbReference type="VEuPathDB" id="PlasmoDB:PVLDE_1300250"/>
<dbReference type="AlphaFoldDB" id="A0A6V7SNF4"/>
<evidence type="ECO:0000313" key="3">
    <source>
        <dbReference type="EMBL" id="CAD2099615.1"/>
    </source>
</evidence>
<organism evidence="3 4">
    <name type="scientific">Plasmodium vinckei lentum</name>
    <dbReference type="NCBI Taxonomy" id="138297"/>
    <lineage>
        <taxon>Eukaryota</taxon>
        <taxon>Sar</taxon>
        <taxon>Alveolata</taxon>
        <taxon>Apicomplexa</taxon>
        <taxon>Aconoidasida</taxon>
        <taxon>Haemosporida</taxon>
        <taxon>Plasmodiidae</taxon>
        <taxon>Plasmodium</taxon>
        <taxon>Plasmodium (Vinckeia)</taxon>
    </lineage>
</organism>
<protein>
    <submittedName>
        <fullName evidence="3">Fam-a protein</fullName>
    </submittedName>
</protein>
<dbReference type="NCBIfam" id="TIGR01599">
    <property type="entry name" value="PYST-A"/>
    <property type="match status" value="1"/>
</dbReference>
<evidence type="ECO:0000313" key="4">
    <source>
        <dbReference type="Proteomes" id="UP000515308"/>
    </source>
</evidence>
<proteinExistence type="predicted"/>
<gene>
    <name evidence="3" type="ORF">PVLDE_1300250</name>
</gene>
<dbReference type="EMBL" id="LR865375">
    <property type="protein sequence ID" value="CAD2099615.1"/>
    <property type="molecule type" value="Genomic_DNA"/>
</dbReference>
<feature type="signal peptide" evidence="2">
    <location>
        <begin position="1"/>
        <end position="25"/>
    </location>
</feature>
<dbReference type="Proteomes" id="UP000515308">
    <property type="component" value="Chromosome PVLDE_13"/>
</dbReference>
<feature type="compositionally biased region" description="Basic and acidic residues" evidence="1">
    <location>
        <begin position="32"/>
        <end position="50"/>
    </location>
</feature>
<feature type="region of interest" description="Disordered" evidence="1">
    <location>
        <begin position="27"/>
        <end position="50"/>
    </location>
</feature>
<sequence length="275" mass="32253">MNKFYIQIVFFLLSISLYVNNKTLATEPAPEENTKTKEKTKTKSKDRCSTPEKIYEQNKDLLCDNPEETNQAIKLMGEAVIHFVYYATNKEGYKLRGRCYSRTAHLYTKKHENNTNVEKVHYPIYYSDKGNEIANNMWDPDVIKSLDYYSTKRKIVRVYNPNLIMIQQRYKDWIWKRQKYFYALVTKSQISEDKTIIAMTSPNVNDHNTSAKEYKNTIIENANLFTTDIDSEEDIRKGELEKTFVNIAGYLIEKKGNYSDITYVESVSDIQILIA</sequence>